<accession>A0A977PTN3</accession>
<dbReference type="AlphaFoldDB" id="A0A977PTN3"/>
<protein>
    <submittedName>
        <fullName evidence="7">LapA family protein</fullName>
    </submittedName>
</protein>
<dbReference type="KEGG" id="wna:KA717_21225"/>
<evidence type="ECO:0000256" key="3">
    <source>
        <dbReference type="ARBA" id="ARBA00022989"/>
    </source>
</evidence>
<dbReference type="Proteomes" id="UP001065613">
    <property type="component" value="Chromosome"/>
</dbReference>
<name>A0A977PTN3_9CYAN</name>
<proteinExistence type="predicted"/>
<keyword evidence="3 5" id="KW-1133">Transmembrane helix</keyword>
<feature type="transmembrane region" description="Helical" evidence="5">
    <location>
        <begin position="45"/>
        <end position="67"/>
    </location>
</feature>
<keyword evidence="4 5" id="KW-0472">Membrane</keyword>
<evidence type="ECO:0000256" key="5">
    <source>
        <dbReference type="SAM" id="Phobius"/>
    </source>
</evidence>
<evidence type="ECO:0000256" key="4">
    <source>
        <dbReference type="ARBA" id="ARBA00023136"/>
    </source>
</evidence>
<dbReference type="GO" id="GO:0005886">
    <property type="term" value="C:plasma membrane"/>
    <property type="evidence" value="ECO:0007669"/>
    <property type="project" value="InterPro"/>
</dbReference>
<keyword evidence="1" id="KW-1003">Cell membrane</keyword>
<evidence type="ECO:0000256" key="2">
    <source>
        <dbReference type="ARBA" id="ARBA00022692"/>
    </source>
</evidence>
<evidence type="ECO:0000313" key="7">
    <source>
        <dbReference type="EMBL" id="UXE58569.1"/>
    </source>
</evidence>
<feature type="transmembrane region" description="Helical" evidence="5">
    <location>
        <begin position="7"/>
        <end position="25"/>
    </location>
</feature>
<dbReference type="Pfam" id="PF06305">
    <property type="entry name" value="LapA_dom"/>
    <property type="match status" value="1"/>
</dbReference>
<dbReference type="EMBL" id="CP073041">
    <property type="protein sequence ID" value="UXE58569.1"/>
    <property type="molecule type" value="Genomic_DNA"/>
</dbReference>
<keyword evidence="2 5" id="KW-0812">Transmembrane</keyword>
<reference evidence="7" key="1">
    <citation type="submission" date="2021-04" db="EMBL/GenBank/DDBJ databases">
        <title>Genome sequence of Woronichinia naegeliana from Washington state freshwater lake bloom.</title>
        <authorList>
            <person name="Dreher T.W."/>
        </authorList>
    </citation>
    <scope>NUCLEOTIDE SEQUENCE</scope>
    <source>
        <strain evidence="7">WA131</strain>
    </source>
</reference>
<dbReference type="InterPro" id="IPR010445">
    <property type="entry name" value="LapA_dom"/>
</dbReference>
<evidence type="ECO:0000259" key="6">
    <source>
        <dbReference type="Pfam" id="PF06305"/>
    </source>
</evidence>
<evidence type="ECO:0000256" key="1">
    <source>
        <dbReference type="ARBA" id="ARBA00022475"/>
    </source>
</evidence>
<gene>
    <name evidence="7" type="ORF">KA717_21225</name>
</gene>
<organism evidence="7">
    <name type="scientific">Woronichinia naegeliana WA131</name>
    <dbReference type="NCBI Taxonomy" id="2824559"/>
    <lineage>
        <taxon>Bacteria</taxon>
        <taxon>Bacillati</taxon>
        <taxon>Cyanobacteriota</taxon>
        <taxon>Cyanophyceae</taxon>
        <taxon>Synechococcales</taxon>
        <taxon>Coelosphaeriaceae</taxon>
        <taxon>Woronichinia</taxon>
    </lineage>
</organism>
<sequence length="87" mass="9783">MTFIANFLSSLMIALGFAAIAVFAVQNITPVSLRLFVFESIQLPVGILLAFCIGFGLILGAFLPLLWQRPAKRRTRIEDMDEFDFEE</sequence>
<feature type="domain" description="Lipopolysaccharide assembly protein A" evidence="6">
    <location>
        <begin position="26"/>
        <end position="66"/>
    </location>
</feature>